<evidence type="ECO:0000313" key="2">
    <source>
        <dbReference type="EMBL" id="TKZ20809.1"/>
    </source>
</evidence>
<organism evidence="2 3">
    <name type="scientific">Shimia litoralis</name>
    <dbReference type="NCBI Taxonomy" id="420403"/>
    <lineage>
        <taxon>Bacteria</taxon>
        <taxon>Pseudomonadati</taxon>
        <taxon>Pseudomonadota</taxon>
        <taxon>Alphaproteobacteria</taxon>
        <taxon>Rhodobacterales</taxon>
        <taxon>Roseobacteraceae</taxon>
    </lineage>
</organism>
<sequence length="120" mass="12412">MTSKASKDPSDPRKRSRISEDLVIEGDLESRGIVEFGGVINGNVTADTLVVTQTGQLNGGVQAAHVEIKGQLTGTVHAQNVTINPAATVAADINYDRLSVASGAAVQGNWKSGAPRTQTG</sequence>
<comment type="similarity">
    <text evidence="1">Belongs to the bactofilin family.</text>
</comment>
<dbReference type="OrthoDB" id="7872866at2"/>
<dbReference type="AlphaFoldDB" id="A0A4U7N4T9"/>
<proteinExistence type="inferred from homology"/>
<dbReference type="PANTHER" id="PTHR35024:SF4">
    <property type="entry name" value="POLYMER-FORMING CYTOSKELETAL PROTEIN"/>
    <property type="match status" value="1"/>
</dbReference>
<reference evidence="2 3" key="1">
    <citation type="submission" date="2019-04" db="EMBL/GenBank/DDBJ databases">
        <title>Genome sequence of Pelagicola litoralis CL-ES2.</title>
        <authorList>
            <person name="Cao J."/>
        </authorList>
    </citation>
    <scope>NUCLEOTIDE SEQUENCE [LARGE SCALE GENOMIC DNA]</scope>
    <source>
        <strain evidence="2 3">CL-ES2</strain>
    </source>
</reference>
<dbReference type="InterPro" id="IPR007607">
    <property type="entry name" value="BacA/B"/>
</dbReference>
<accession>A0A4U7N4T9</accession>
<dbReference type="EMBL" id="SULI01000009">
    <property type="protein sequence ID" value="TKZ20809.1"/>
    <property type="molecule type" value="Genomic_DNA"/>
</dbReference>
<gene>
    <name evidence="2" type="ORF">FAP39_09845</name>
</gene>
<dbReference type="Proteomes" id="UP000306575">
    <property type="component" value="Unassembled WGS sequence"/>
</dbReference>
<dbReference type="RefSeq" id="WP_138016215.1">
    <property type="nucleotide sequence ID" value="NZ_SULI01000009.1"/>
</dbReference>
<name>A0A4U7N4T9_9RHOB</name>
<dbReference type="Pfam" id="PF04519">
    <property type="entry name" value="Bactofilin"/>
    <property type="match status" value="1"/>
</dbReference>
<evidence type="ECO:0000256" key="1">
    <source>
        <dbReference type="ARBA" id="ARBA00044755"/>
    </source>
</evidence>
<evidence type="ECO:0000313" key="3">
    <source>
        <dbReference type="Proteomes" id="UP000306575"/>
    </source>
</evidence>
<protein>
    <submittedName>
        <fullName evidence="2">Polymer-forming cytoskeletal protein</fullName>
    </submittedName>
</protein>
<dbReference type="PANTHER" id="PTHR35024">
    <property type="entry name" value="HYPOTHETICAL CYTOSOLIC PROTEIN"/>
    <property type="match status" value="1"/>
</dbReference>
<comment type="caution">
    <text evidence="2">The sequence shown here is derived from an EMBL/GenBank/DDBJ whole genome shotgun (WGS) entry which is preliminary data.</text>
</comment>
<keyword evidence="3" id="KW-1185">Reference proteome</keyword>